<dbReference type="SUPFAM" id="SSF51735">
    <property type="entry name" value="NAD(P)-binding Rossmann-fold domains"/>
    <property type="match status" value="1"/>
</dbReference>
<comment type="caution">
    <text evidence="3">The sequence shown here is derived from an EMBL/GenBank/DDBJ whole genome shotgun (WGS) entry which is preliminary data.</text>
</comment>
<feature type="domain" description="NAD-dependent epimerase/dehydratase" evidence="2">
    <location>
        <begin position="3"/>
        <end position="242"/>
    </location>
</feature>
<evidence type="ECO:0000256" key="1">
    <source>
        <dbReference type="ARBA" id="ARBA00007637"/>
    </source>
</evidence>
<evidence type="ECO:0000313" key="4">
    <source>
        <dbReference type="Proteomes" id="UP000018890"/>
    </source>
</evidence>
<keyword evidence="4" id="KW-1185">Reference proteome</keyword>
<dbReference type="Proteomes" id="UP000018890">
    <property type="component" value="Unassembled WGS sequence"/>
</dbReference>
<dbReference type="EMBL" id="BAUT01000002">
    <property type="protein sequence ID" value="GAE24464.1"/>
    <property type="molecule type" value="Genomic_DNA"/>
</dbReference>
<dbReference type="PANTHER" id="PTHR43000">
    <property type="entry name" value="DTDP-D-GLUCOSE 4,6-DEHYDRATASE-RELATED"/>
    <property type="match status" value="1"/>
</dbReference>
<dbReference type="InterPro" id="IPR036291">
    <property type="entry name" value="NAD(P)-bd_dom_sf"/>
</dbReference>
<evidence type="ECO:0000313" key="3">
    <source>
        <dbReference type="EMBL" id="GAE24464.1"/>
    </source>
</evidence>
<organism evidence="3 4">
    <name type="scientific">Halalkalibacter wakoensis JCM 9140</name>
    <dbReference type="NCBI Taxonomy" id="1236970"/>
    <lineage>
        <taxon>Bacteria</taxon>
        <taxon>Bacillati</taxon>
        <taxon>Bacillota</taxon>
        <taxon>Bacilli</taxon>
        <taxon>Bacillales</taxon>
        <taxon>Bacillaceae</taxon>
        <taxon>Halalkalibacter</taxon>
    </lineage>
</organism>
<dbReference type="STRING" id="1236970.JCM9140_394"/>
<dbReference type="InterPro" id="IPR001509">
    <property type="entry name" value="Epimerase_deHydtase"/>
</dbReference>
<protein>
    <submittedName>
        <fullName evidence="3">UDP-glucose 4-epimerase</fullName>
    </submittedName>
</protein>
<comment type="similarity">
    <text evidence="1">Belongs to the NAD(P)-dependent epimerase/dehydratase family.</text>
</comment>
<dbReference type="AlphaFoldDB" id="W4PZE2"/>
<reference evidence="3" key="1">
    <citation type="journal article" date="2014" name="Genome Announc.">
        <title>Draft Genome Sequences of Three Alkaliphilic Bacillus Strains, Bacillus wakoensis JCM 9140T, Bacillus akibai JCM 9157T, and Bacillus hemicellulosilyticus JCM 9152T.</title>
        <authorList>
            <person name="Yuki M."/>
            <person name="Oshima K."/>
            <person name="Suda W."/>
            <person name="Oshida Y."/>
            <person name="Kitamura K."/>
            <person name="Iida T."/>
            <person name="Hattori M."/>
            <person name="Ohkuma M."/>
        </authorList>
    </citation>
    <scope>NUCLEOTIDE SEQUENCE [LARGE SCALE GENOMIC DNA]</scope>
    <source>
        <strain evidence="3">JCM 9140</strain>
    </source>
</reference>
<accession>W4PZE2</accession>
<name>W4PZE2_9BACI</name>
<proteinExistence type="inferred from homology"/>
<dbReference type="Pfam" id="PF01370">
    <property type="entry name" value="Epimerase"/>
    <property type="match status" value="1"/>
</dbReference>
<evidence type="ECO:0000259" key="2">
    <source>
        <dbReference type="Pfam" id="PF01370"/>
    </source>
</evidence>
<gene>
    <name evidence="3" type="ORF">JCM9140_394</name>
</gene>
<sequence length="298" mass="33958">MKILVTGCGGFIGSHLCEKLLENHNVNIVGIDTFIGPTPESISRQNLKNLLLHPRFRFVEENLETINWEAYLQDVEYVYHLAGMPGVRSSWGSDFQKYVINNIDVTQRLLEASKHVPLKKFIYSSTSSVYGETVGKVSENARTEPLSPYGITKLTGEHLCHVYRKSFGVPTVIVRYFTVYGPRQRSDMAFHRFIKNIIQGKPITIFGDGSQTRDFTFVHDCVKATASVLYADGVIGEIINIGGKERAPYWISLRKWRNLLVIRRKWFLRKKQSGSRSIRGRISTKQKNCSLISQKLIS</sequence>
<dbReference type="Gene3D" id="3.40.50.720">
    <property type="entry name" value="NAD(P)-binding Rossmann-like Domain"/>
    <property type="match status" value="1"/>
</dbReference>